<evidence type="ECO:0000256" key="1">
    <source>
        <dbReference type="SAM" id="MobiDB-lite"/>
    </source>
</evidence>
<proteinExistence type="predicted"/>
<gene>
    <name evidence="2" type="ORF">TCNE_LOCUS19429</name>
</gene>
<feature type="compositionally biased region" description="Polar residues" evidence="1">
    <location>
        <begin position="45"/>
        <end position="58"/>
    </location>
</feature>
<accession>A0A183VFA9</accession>
<evidence type="ECO:0000313" key="2">
    <source>
        <dbReference type="EMBL" id="VDM50750.1"/>
    </source>
</evidence>
<organism evidence="3 4">
    <name type="scientific">Toxocara canis</name>
    <name type="common">Canine roundworm</name>
    <dbReference type="NCBI Taxonomy" id="6265"/>
    <lineage>
        <taxon>Eukaryota</taxon>
        <taxon>Metazoa</taxon>
        <taxon>Ecdysozoa</taxon>
        <taxon>Nematoda</taxon>
        <taxon>Chromadorea</taxon>
        <taxon>Rhabditida</taxon>
        <taxon>Spirurina</taxon>
        <taxon>Ascaridomorpha</taxon>
        <taxon>Ascaridoidea</taxon>
        <taxon>Toxocaridae</taxon>
        <taxon>Toxocara</taxon>
    </lineage>
</organism>
<dbReference type="WBParaSite" id="TCNE_0001943301-mRNA-1">
    <property type="protein sequence ID" value="TCNE_0001943301-mRNA-1"/>
    <property type="gene ID" value="TCNE_0001943301"/>
</dbReference>
<sequence length="233" mass="24901">MSEDRGATQEVENRRSVHGVVASLIRAAEIRRFESVDRSPPASGQPKSSTALLEASTQTSPLCLSRSSSFDWVNEPSDPIDFEATVFPEQITTVLQPEPGPSAVEPDGTQKGKIAAPYPISLASEESRIVARFQGDITNASESYLSRARKASQDIDESIAMLLEYADDLTSSSSVRTGHKFLSEKELNAIDGFGKMAQADDSSSSAKCASPSALACNVQLDTRLADSTANGKQ</sequence>
<evidence type="ECO:0000313" key="3">
    <source>
        <dbReference type="Proteomes" id="UP000050794"/>
    </source>
</evidence>
<keyword evidence="3" id="KW-1185">Reference proteome</keyword>
<evidence type="ECO:0000313" key="4">
    <source>
        <dbReference type="WBParaSite" id="TCNE_0001943301-mRNA-1"/>
    </source>
</evidence>
<feature type="region of interest" description="Disordered" evidence="1">
    <location>
        <begin position="32"/>
        <end position="58"/>
    </location>
</feature>
<dbReference type="EMBL" id="UYWY01026892">
    <property type="protein sequence ID" value="VDM50750.1"/>
    <property type="molecule type" value="Genomic_DNA"/>
</dbReference>
<protein>
    <submittedName>
        <fullName evidence="2 4">Uncharacterized protein</fullName>
    </submittedName>
</protein>
<reference evidence="4" key="1">
    <citation type="submission" date="2016-06" db="UniProtKB">
        <authorList>
            <consortium name="WormBaseParasite"/>
        </authorList>
    </citation>
    <scope>IDENTIFICATION</scope>
</reference>
<dbReference type="Proteomes" id="UP000050794">
    <property type="component" value="Unassembled WGS sequence"/>
</dbReference>
<name>A0A183VFA9_TOXCA</name>
<reference evidence="2 3" key="2">
    <citation type="submission" date="2018-11" db="EMBL/GenBank/DDBJ databases">
        <authorList>
            <consortium name="Pathogen Informatics"/>
        </authorList>
    </citation>
    <scope>NUCLEOTIDE SEQUENCE [LARGE SCALE GENOMIC DNA]</scope>
</reference>
<dbReference type="AlphaFoldDB" id="A0A183VFA9"/>